<dbReference type="Pfam" id="PF00054">
    <property type="entry name" value="Laminin_G_1"/>
    <property type="match status" value="1"/>
</dbReference>
<feature type="domain" description="Kazal-like" evidence="4">
    <location>
        <begin position="39"/>
        <end position="94"/>
    </location>
</feature>
<evidence type="ECO:0000313" key="5">
    <source>
        <dbReference type="EMBL" id="ELK23609.1"/>
    </source>
</evidence>
<dbReference type="FunFam" id="3.30.60.30:FF:000022">
    <property type="entry name" value="Transmembrane agrin"/>
    <property type="match status" value="1"/>
</dbReference>
<reference evidence="6" key="1">
    <citation type="journal article" date="2013" name="Science">
        <title>Comparative analysis of bat genomes provides insight into the evolution of flight and immunity.</title>
        <authorList>
            <person name="Zhang G."/>
            <person name="Cowled C."/>
            <person name="Shi Z."/>
            <person name="Huang Z."/>
            <person name="Bishop-Lilly K.A."/>
            <person name="Fang X."/>
            <person name="Wynne J.W."/>
            <person name="Xiong Z."/>
            <person name="Baker M.L."/>
            <person name="Zhao W."/>
            <person name="Tachedjian M."/>
            <person name="Zhu Y."/>
            <person name="Zhou P."/>
            <person name="Jiang X."/>
            <person name="Ng J."/>
            <person name="Yang L."/>
            <person name="Wu L."/>
            <person name="Xiao J."/>
            <person name="Feng Y."/>
            <person name="Chen Y."/>
            <person name="Sun X."/>
            <person name="Zhang Y."/>
            <person name="Marsh G.A."/>
            <person name="Crameri G."/>
            <person name="Broder C.C."/>
            <person name="Frey K.G."/>
            <person name="Wang L.F."/>
            <person name="Wang J."/>
        </authorList>
    </citation>
    <scope>NUCLEOTIDE SEQUENCE [LARGE SCALE GENOMIC DNA]</scope>
</reference>
<dbReference type="Pfam" id="PF07648">
    <property type="entry name" value="Kazal_2"/>
    <property type="match status" value="2"/>
</dbReference>
<dbReference type="GO" id="GO:0030154">
    <property type="term" value="P:cell differentiation"/>
    <property type="evidence" value="ECO:0007669"/>
    <property type="project" value="TreeGrafter"/>
</dbReference>
<dbReference type="GO" id="GO:0005576">
    <property type="term" value="C:extracellular region"/>
    <property type="evidence" value="ECO:0007669"/>
    <property type="project" value="TreeGrafter"/>
</dbReference>
<evidence type="ECO:0000313" key="6">
    <source>
        <dbReference type="Proteomes" id="UP000010556"/>
    </source>
</evidence>
<name>L5LBA1_MYODS</name>
<dbReference type="AlphaFoldDB" id="L5LBA1"/>
<dbReference type="Gene3D" id="3.30.60.30">
    <property type="match status" value="2"/>
</dbReference>
<dbReference type="PROSITE" id="PS51465">
    <property type="entry name" value="KAZAL_2"/>
    <property type="match status" value="2"/>
</dbReference>
<dbReference type="SUPFAM" id="SSF100895">
    <property type="entry name" value="Kazal-type serine protease inhibitors"/>
    <property type="match status" value="2"/>
</dbReference>
<accession>L5LBA1</accession>
<dbReference type="Proteomes" id="UP000010556">
    <property type="component" value="Unassembled WGS sequence"/>
</dbReference>
<dbReference type="SMART" id="SM00280">
    <property type="entry name" value="KAZAL"/>
    <property type="match status" value="2"/>
</dbReference>
<dbReference type="InterPro" id="IPR001791">
    <property type="entry name" value="Laminin_G"/>
</dbReference>
<dbReference type="EMBL" id="KB113360">
    <property type="protein sequence ID" value="ELK23609.1"/>
    <property type="molecule type" value="Genomic_DNA"/>
</dbReference>
<organism evidence="5 6">
    <name type="scientific">Myotis davidii</name>
    <name type="common">David's myotis</name>
    <dbReference type="NCBI Taxonomy" id="225400"/>
    <lineage>
        <taxon>Eukaryota</taxon>
        <taxon>Metazoa</taxon>
        <taxon>Chordata</taxon>
        <taxon>Craniata</taxon>
        <taxon>Vertebrata</taxon>
        <taxon>Euteleostomi</taxon>
        <taxon>Mammalia</taxon>
        <taxon>Eutheria</taxon>
        <taxon>Laurasiatheria</taxon>
        <taxon>Chiroptera</taxon>
        <taxon>Yangochiroptera</taxon>
        <taxon>Vespertilionidae</taxon>
        <taxon>Myotis</taxon>
    </lineage>
</organism>
<gene>
    <name evidence="5" type="ORF">MDA_GLEAN10007536</name>
</gene>
<evidence type="ECO:0000256" key="2">
    <source>
        <dbReference type="ARBA" id="ARBA00022900"/>
    </source>
</evidence>
<dbReference type="PANTHER" id="PTHR10913">
    <property type="entry name" value="FOLLISTATIN-RELATED"/>
    <property type="match status" value="1"/>
</dbReference>
<dbReference type="InterPro" id="IPR002350">
    <property type="entry name" value="Kazal_dom"/>
</dbReference>
<dbReference type="InterPro" id="IPR036058">
    <property type="entry name" value="Kazal_dom_sf"/>
</dbReference>
<protein>
    <submittedName>
        <fullName evidence="5">Agrin</fullName>
    </submittedName>
</protein>
<keyword evidence="1" id="KW-0646">Protease inhibitor</keyword>
<dbReference type="CDD" id="cd00104">
    <property type="entry name" value="KAZAL_FS"/>
    <property type="match status" value="2"/>
</dbReference>
<evidence type="ECO:0000259" key="4">
    <source>
        <dbReference type="PROSITE" id="PS51465"/>
    </source>
</evidence>
<dbReference type="FunFam" id="3.30.60.30:FF:000013">
    <property type="entry name" value="Agrin"/>
    <property type="match status" value="1"/>
</dbReference>
<feature type="domain" description="Kazal-like" evidence="4">
    <location>
        <begin position="130"/>
        <end position="178"/>
    </location>
</feature>
<sequence>MGRTGAARGILLQKVRSGQCHPRDQCPDPCRFSAVCLSRRGRPRCSCDRIVCDGAYRPVCAKDGHTYDNDCWRQQAECQQQRAIAPRHQGPCAECGSGGSGSGEDGECEQELCLQYGGVWDEDSEDGPCVCGFSCQGALRSPVCGSDGVTYSTECELKKARCESQRELYVVAQGACRGAEQREGSLQVGNEAPVTGSAPLGATQLDTDGALWLGGRPSGQDAEKLLMDKECRAELVWLSG</sequence>
<dbReference type="PANTHER" id="PTHR10913:SF45">
    <property type="entry name" value="FOLLISTATIN, ISOFORM A-RELATED"/>
    <property type="match status" value="1"/>
</dbReference>
<keyword evidence="2" id="KW-0722">Serine protease inhibitor</keyword>
<keyword evidence="3" id="KW-1015">Disulfide bond</keyword>
<evidence type="ECO:0000256" key="3">
    <source>
        <dbReference type="ARBA" id="ARBA00023157"/>
    </source>
</evidence>
<dbReference type="Gene3D" id="2.60.120.200">
    <property type="match status" value="1"/>
</dbReference>
<keyword evidence="6" id="KW-1185">Reference proteome</keyword>
<proteinExistence type="predicted"/>
<evidence type="ECO:0000256" key="1">
    <source>
        <dbReference type="ARBA" id="ARBA00022690"/>
    </source>
</evidence>
<dbReference type="eggNOG" id="KOG3509">
    <property type="taxonomic scope" value="Eukaryota"/>
</dbReference>
<dbReference type="InterPro" id="IPR050653">
    <property type="entry name" value="Prot_Inhib_GrowthFact_Antg"/>
</dbReference>